<evidence type="ECO:0000313" key="1">
    <source>
        <dbReference type="EMBL" id="VYU49848.1"/>
    </source>
</evidence>
<proteinExistence type="predicted"/>
<name>A0A6N3FCL2_EUBLI</name>
<gene>
    <name evidence="1" type="ORF">ELLFYP34_00364</name>
</gene>
<dbReference type="AlphaFoldDB" id="A0A6N3FCL2"/>
<dbReference type="EMBL" id="CACRTR010000012">
    <property type="protein sequence ID" value="VYU49848.1"/>
    <property type="molecule type" value="Genomic_DNA"/>
</dbReference>
<accession>A0A6N3FCL2</accession>
<sequence length="100" mass="11425">MAFGNKEDKQRKKEEEQARKIQKILDKYELGNLSDEYARAVGNISSVLAGNSMIEFGTTLSGKAEDVAKLTYFNALVQQNWILIRQMDEISKKLDKLIEK</sequence>
<reference evidence="1" key="1">
    <citation type="submission" date="2019-11" db="EMBL/GenBank/DDBJ databases">
        <authorList>
            <person name="Feng L."/>
        </authorList>
    </citation>
    <scope>NUCLEOTIDE SEQUENCE</scope>
    <source>
        <strain evidence="1">ElimosumLFYP34</strain>
    </source>
</reference>
<organism evidence="1">
    <name type="scientific">Eubacterium limosum</name>
    <dbReference type="NCBI Taxonomy" id="1736"/>
    <lineage>
        <taxon>Bacteria</taxon>
        <taxon>Bacillati</taxon>
        <taxon>Bacillota</taxon>
        <taxon>Clostridia</taxon>
        <taxon>Eubacteriales</taxon>
        <taxon>Eubacteriaceae</taxon>
        <taxon>Eubacterium</taxon>
    </lineage>
</organism>
<protein>
    <submittedName>
        <fullName evidence="1">Uncharacterized protein</fullName>
    </submittedName>
</protein>